<sequence>MTTFPWAAAVTNLWVTAVAVLVVMLATLGVAALRGGRHDGIDIVWGAGFAVIAVVTLLLSAGEGDAWRRWLITALTVVWGLRLAWHIGRRNHGKPEDQRYVELMREAKGNPYLHAFRKVYLTQGVVMWVVSLPVQLGQYGTGGGVLAAVLTVLGVASWCVGFFFETVGDAQLARFTADPANKNTVMDRGLWRYTRHPNYFGDAAVWWGLTLLALHHLPGLIGLVSAALMTWLLAKGTGAKLLESSIGQRRPGYADYVRRTSGFIPMPPRSRTTGSRATGSRATERTPDEAR</sequence>
<feature type="transmembrane region" description="Helical" evidence="2">
    <location>
        <begin position="204"/>
        <end position="234"/>
    </location>
</feature>
<dbReference type="GO" id="GO:0016020">
    <property type="term" value="C:membrane"/>
    <property type="evidence" value="ECO:0007669"/>
    <property type="project" value="TreeGrafter"/>
</dbReference>
<name>A0A511DPT5_9PSEU</name>
<keyword evidence="2" id="KW-0472">Membrane</keyword>
<feature type="compositionally biased region" description="Basic and acidic residues" evidence="1">
    <location>
        <begin position="282"/>
        <end position="291"/>
    </location>
</feature>
<protein>
    <submittedName>
        <fullName evidence="3">Membrane protein</fullName>
    </submittedName>
</protein>
<dbReference type="AlphaFoldDB" id="A0A511DPT5"/>
<keyword evidence="2" id="KW-0812">Transmembrane</keyword>
<proteinExistence type="predicted"/>
<dbReference type="EMBL" id="BJVJ01000116">
    <property type="protein sequence ID" value="GEL26849.1"/>
    <property type="molecule type" value="Genomic_DNA"/>
</dbReference>
<dbReference type="PROSITE" id="PS50244">
    <property type="entry name" value="S5A_REDUCTASE"/>
    <property type="match status" value="1"/>
</dbReference>
<feature type="compositionally biased region" description="Polar residues" evidence="1">
    <location>
        <begin position="270"/>
        <end position="281"/>
    </location>
</feature>
<evidence type="ECO:0000313" key="3">
    <source>
        <dbReference type="EMBL" id="GEL26849.1"/>
    </source>
</evidence>
<dbReference type="Gene3D" id="1.20.120.1630">
    <property type="match status" value="1"/>
</dbReference>
<feature type="region of interest" description="Disordered" evidence="1">
    <location>
        <begin position="264"/>
        <end position="291"/>
    </location>
</feature>
<keyword evidence="2" id="KW-1133">Transmembrane helix</keyword>
<evidence type="ECO:0000313" key="4">
    <source>
        <dbReference type="Proteomes" id="UP000321685"/>
    </source>
</evidence>
<organism evidence="3 4">
    <name type="scientific">Pseudonocardia sulfidoxydans NBRC 16205</name>
    <dbReference type="NCBI Taxonomy" id="1223511"/>
    <lineage>
        <taxon>Bacteria</taxon>
        <taxon>Bacillati</taxon>
        <taxon>Actinomycetota</taxon>
        <taxon>Actinomycetes</taxon>
        <taxon>Pseudonocardiales</taxon>
        <taxon>Pseudonocardiaceae</taxon>
        <taxon>Pseudonocardia</taxon>
    </lineage>
</organism>
<dbReference type="InterPro" id="IPR010721">
    <property type="entry name" value="UstE-like"/>
</dbReference>
<accession>A0A511DPT5</accession>
<dbReference type="PANTHER" id="PTHR32251:SF17">
    <property type="entry name" value="STEROID 5-ALPHA REDUCTASE C-TERMINAL DOMAIN-CONTAINING PROTEIN"/>
    <property type="match status" value="1"/>
</dbReference>
<dbReference type="RefSeq" id="WP_147115595.1">
    <property type="nucleotide sequence ID" value="NZ_BJVJ01000116.1"/>
</dbReference>
<keyword evidence="4" id="KW-1185">Reference proteome</keyword>
<gene>
    <name evidence="3" type="ORF">PSU4_58030</name>
</gene>
<feature type="transmembrane region" description="Helical" evidence="2">
    <location>
        <begin position="145"/>
        <end position="164"/>
    </location>
</feature>
<dbReference type="OrthoDB" id="9779233at2"/>
<dbReference type="PANTHER" id="PTHR32251">
    <property type="entry name" value="3-OXO-5-ALPHA-STEROID 4-DEHYDROGENASE"/>
    <property type="match status" value="1"/>
</dbReference>
<feature type="transmembrane region" description="Helical" evidence="2">
    <location>
        <begin position="43"/>
        <end position="61"/>
    </location>
</feature>
<comment type="caution">
    <text evidence="3">The sequence shown here is derived from an EMBL/GenBank/DDBJ whole genome shotgun (WGS) entry which is preliminary data.</text>
</comment>
<feature type="transmembrane region" description="Helical" evidence="2">
    <location>
        <begin position="6"/>
        <end position="31"/>
    </location>
</feature>
<evidence type="ECO:0000256" key="2">
    <source>
        <dbReference type="SAM" id="Phobius"/>
    </source>
</evidence>
<evidence type="ECO:0000256" key="1">
    <source>
        <dbReference type="SAM" id="MobiDB-lite"/>
    </source>
</evidence>
<dbReference type="Pfam" id="PF06966">
    <property type="entry name" value="DUF1295"/>
    <property type="match status" value="1"/>
</dbReference>
<reference evidence="3 4" key="1">
    <citation type="submission" date="2019-07" db="EMBL/GenBank/DDBJ databases">
        <title>Whole genome shotgun sequence of Pseudonocardia sulfidoxydans NBRC 16205.</title>
        <authorList>
            <person name="Hosoyama A."/>
            <person name="Uohara A."/>
            <person name="Ohji S."/>
            <person name="Ichikawa N."/>
        </authorList>
    </citation>
    <scope>NUCLEOTIDE SEQUENCE [LARGE SCALE GENOMIC DNA]</scope>
    <source>
        <strain evidence="3 4">NBRC 16205</strain>
    </source>
</reference>
<dbReference type="Proteomes" id="UP000321685">
    <property type="component" value="Unassembled WGS sequence"/>
</dbReference>